<protein>
    <submittedName>
        <fullName evidence="1">Uncharacterized protein</fullName>
    </submittedName>
</protein>
<evidence type="ECO:0000313" key="1">
    <source>
        <dbReference type="EMBL" id="MBX62656.1"/>
    </source>
</evidence>
<dbReference type="EMBL" id="GGEC01082172">
    <property type="protein sequence ID" value="MBX62656.1"/>
    <property type="molecule type" value="Transcribed_RNA"/>
</dbReference>
<sequence>MPVPLISMNILSLSILLGNNPFASFSASRTFQPIKSWVAWTSNRENN</sequence>
<name>A0A2P2Q6R2_RHIMU</name>
<organism evidence="1">
    <name type="scientific">Rhizophora mucronata</name>
    <name type="common">Asiatic mangrove</name>
    <dbReference type="NCBI Taxonomy" id="61149"/>
    <lineage>
        <taxon>Eukaryota</taxon>
        <taxon>Viridiplantae</taxon>
        <taxon>Streptophyta</taxon>
        <taxon>Embryophyta</taxon>
        <taxon>Tracheophyta</taxon>
        <taxon>Spermatophyta</taxon>
        <taxon>Magnoliopsida</taxon>
        <taxon>eudicotyledons</taxon>
        <taxon>Gunneridae</taxon>
        <taxon>Pentapetalae</taxon>
        <taxon>rosids</taxon>
        <taxon>fabids</taxon>
        <taxon>Malpighiales</taxon>
        <taxon>Rhizophoraceae</taxon>
        <taxon>Rhizophora</taxon>
    </lineage>
</organism>
<dbReference type="AlphaFoldDB" id="A0A2P2Q6R2"/>
<reference evidence="1" key="1">
    <citation type="submission" date="2018-02" db="EMBL/GenBank/DDBJ databases">
        <title>Rhizophora mucronata_Transcriptome.</title>
        <authorList>
            <person name="Meera S.P."/>
            <person name="Sreeshan A."/>
            <person name="Augustine A."/>
        </authorList>
    </citation>
    <scope>NUCLEOTIDE SEQUENCE</scope>
    <source>
        <tissue evidence="1">Leaf</tissue>
    </source>
</reference>
<accession>A0A2P2Q6R2</accession>
<proteinExistence type="predicted"/>